<evidence type="ECO:0000256" key="2">
    <source>
        <dbReference type="SAM" id="MobiDB-lite"/>
    </source>
</evidence>
<keyword evidence="5" id="KW-1185">Reference proteome</keyword>
<dbReference type="eggNOG" id="KOG0017">
    <property type="taxonomic scope" value="Eukaryota"/>
</dbReference>
<dbReference type="InterPro" id="IPR001969">
    <property type="entry name" value="Aspartic_peptidase_AS"/>
</dbReference>
<dbReference type="GO" id="GO:0004190">
    <property type="term" value="F:aspartic-type endopeptidase activity"/>
    <property type="evidence" value="ECO:0007669"/>
    <property type="project" value="InterPro"/>
</dbReference>
<keyword evidence="1" id="KW-0175">Coiled coil</keyword>
<dbReference type="GO" id="GO:0006508">
    <property type="term" value="P:proteolysis"/>
    <property type="evidence" value="ECO:0007669"/>
    <property type="project" value="InterPro"/>
</dbReference>
<feature type="region of interest" description="Disordered" evidence="2">
    <location>
        <begin position="232"/>
        <end position="294"/>
    </location>
</feature>
<gene>
    <name evidence="4" type="ORF">TCM_033493</name>
</gene>
<dbReference type="Pfam" id="PF03732">
    <property type="entry name" value="Retrotrans_gag"/>
    <property type="match status" value="1"/>
</dbReference>
<evidence type="ECO:0000313" key="4">
    <source>
        <dbReference type="EMBL" id="EOY14208.1"/>
    </source>
</evidence>
<accession>A0A061FBE9</accession>
<dbReference type="PROSITE" id="PS00141">
    <property type="entry name" value="ASP_PROTEASE"/>
    <property type="match status" value="1"/>
</dbReference>
<dbReference type="PANTHER" id="PTHR15503">
    <property type="entry name" value="LDOC1 RELATED"/>
    <property type="match status" value="1"/>
</dbReference>
<dbReference type="InParanoid" id="A0A061FBE9"/>
<dbReference type="HOGENOM" id="CLU_543389_0_0_1"/>
<dbReference type="PANTHER" id="PTHR15503:SF45">
    <property type="entry name" value="RNA-DIRECTED DNA POLYMERASE HOMOLOG"/>
    <property type="match status" value="1"/>
</dbReference>
<dbReference type="CDD" id="cd00303">
    <property type="entry name" value="retropepsin_like"/>
    <property type="match status" value="1"/>
</dbReference>
<dbReference type="InterPro" id="IPR021109">
    <property type="entry name" value="Peptidase_aspartic_dom_sf"/>
</dbReference>
<feature type="coiled-coil region" evidence="1">
    <location>
        <begin position="53"/>
        <end position="80"/>
    </location>
</feature>
<sequence>MTTSGSNLPEPVPEGRETRASRKGKSCSRDLISALHARMSRVEVAVGDMRDRLDVQEEHVEELNGRDEELKGEVQEMVREMLENVAERNSQLESVATGISTDDRRITVASMYLGDTALLWWRCRYDDRLGGAPVRTWIDFQTELRKQFYPEYAMDEARGKLRRLVQKGDVREYVREFSELALQVGDLGEREALFTFMDGLKPWAKQELQRRGVQDLTLAMAVAEGLIDYSRSDKDRTEPAKPKDKGKGWADKGKQSRDKERGDGKPPSKWKSKSTWKGKSSGSKEDKPKRLKTAGKRAKGLMYADLLVAGQQVEALVDTGASDLFVSEQAAIKLGIKTDRACGWVKTVNSKRVRTKGVAKGVDVQLRQWHGAEDIEVIPMDDYEAVVGVRFLEQIKAIPIPHSDCLCILDPKGQCVVPIRRGRVPPNKALSAIQLAKGVRKGEQTFAVVLSLEDTPGSVVEAPVEEGAAGRGAGHKPLGEPTLTAPGRQSVRGPVQPARPMP</sequence>
<evidence type="ECO:0000313" key="5">
    <source>
        <dbReference type="Proteomes" id="UP000026915"/>
    </source>
</evidence>
<dbReference type="OMA" id="TEIRTWK"/>
<dbReference type="InterPro" id="IPR032567">
    <property type="entry name" value="RTL1-rel"/>
</dbReference>
<evidence type="ECO:0000259" key="3">
    <source>
        <dbReference type="Pfam" id="PF03732"/>
    </source>
</evidence>
<feature type="domain" description="Retrotransposon gag" evidence="3">
    <location>
        <begin position="108"/>
        <end position="202"/>
    </location>
</feature>
<feature type="region of interest" description="Disordered" evidence="2">
    <location>
        <begin position="465"/>
        <end position="502"/>
    </location>
</feature>
<feature type="compositionally biased region" description="Basic and acidic residues" evidence="2">
    <location>
        <begin position="232"/>
        <end position="266"/>
    </location>
</feature>
<protein>
    <recommendedName>
        <fullName evidence="3">Retrotransposon gag domain-containing protein</fullName>
    </recommendedName>
</protein>
<dbReference type="EMBL" id="CM001885">
    <property type="protein sequence ID" value="EOY14208.1"/>
    <property type="molecule type" value="Genomic_DNA"/>
</dbReference>
<organism evidence="4 5">
    <name type="scientific">Theobroma cacao</name>
    <name type="common">Cacao</name>
    <name type="synonym">Cocoa</name>
    <dbReference type="NCBI Taxonomy" id="3641"/>
    <lineage>
        <taxon>Eukaryota</taxon>
        <taxon>Viridiplantae</taxon>
        <taxon>Streptophyta</taxon>
        <taxon>Embryophyta</taxon>
        <taxon>Tracheophyta</taxon>
        <taxon>Spermatophyta</taxon>
        <taxon>Magnoliopsida</taxon>
        <taxon>eudicotyledons</taxon>
        <taxon>Gunneridae</taxon>
        <taxon>Pentapetalae</taxon>
        <taxon>rosids</taxon>
        <taxon>malvids</taxon>
        <taxon>Malvales</taxon>
        <taxon>Malvaceae</taxon>
        <taxon>Byttnerioideae</taxon>
        <taxon>Theobroma</taxon>
    </lineage>
</organism>
<dbReference type="Proteomes" id="UP000026915">
    <property type="component" value="Chromosome 7"/>
</dbReference>
<reference evidence="4 5" key="1">
    <citation type="journal article" date="2013" name="Genome Biol.">
        <title>The genome sequence of the most widely cultivated cacao type and its use to identify candidate genes regulating pod color.</title>
        <authorList>
            <person name="Motamayor J.C."/>
            <person name="Mockaitis K."/>
            <person name="Schmutz J."/>
            <person name="Haiminen N."/>
            <person name="Iii D.L."/>
            <person name="Cornejo O."/>
            <person name="Findley S.D."/>
            <person name="Zheng P."/>
            <person name="Utro F."/>
            <person name="Royaert S."/>
            <person name="Saski C."/>
            <person name="Jenkins J."/>
            <person name="Podicheti R."/>
            <person name="Zhao M."/>
            <person name="Scheffler B.E."/>
            <person name="Stack J.C."/>
            <person name="Feltus F.A."/>
            <person name="Mustiga G.M."/>
            <person name="Amores F."/>
            <person name="Phillips W."/>
            <person name="Marelli J.P."/>
            <person name="May G.D."/>
            <person name="Shapiro H."/>
            <person name="Ma J."/>
            <person name="Bustamante C.D."/>
            <person name="Schnell R.J."/>
            <person name="Main D."/>
            <person name="Gilbert D."/>
            <person name="Parida L."/>
            <person name="Kuhn D.N."/>
        </authorList>
    </citation>
    <scope>NUCLEOTIDE SEQUENCE [LARGE SCALE GENOMIC DNA]</scope>
    <source>
        <strain evidence="5">cv. Matina 1-6</strain>
    </source>
</reference>
<name>A0A061FBE9_THECC</name>
<dbReference type="InterPro" id="IPR005162">
    <property type="entry name" value="Retrotrans_gag_dom"/>
</dbReference>
<dbReference type="Gramene" id="EOY14208">
    <property type="protein sequence ID" value="EOY14208"/>
    <property type="gene ID" value="TCM_033493"/>
</dbReference>
<dbReference type="Gene3D" id="2.40.70.10">
    <property type="entry name" value="Acid Proteases"/>
    <property type="match status" value="1"/>
</dbReference>
<feature type="region of interest" description="Disordered" evidence="2">
    <location>
        <begin position="1"/>
        <end position="26"/>
    </location>
</feature>
<dbReference type="AlphaFoldDB" id="A0A061FBE9"/>
<dbReference type="SUPFAM" id="SSF50630">
    <property type="entry name" value="Acid proteases"/>
    <property type="match status" value="1"/>
</dbReference>
<proteinExistence type="predicted"/>
<evidence type="ECO:0000256" key="1">
    <source>
        <dbReference type="SAM" id="Coils"/>
    </source>
</evidence>
<dbReference type="Pfam" id="PF13975">
    <property type="entry name" value="gag-asp_proteas"/>
    <property type="match status" value="1"/>
</dbReference>